<evidence type="ECO:0000256" key="3">
    <source>
        <dbReference type="ARBA" id="ARBA00022692"/>
    </source>
</evidence>
<dbReference type="GO" id="GO:0005886">
    <property type="term" value="C:plasma membrane"/>
    <property type="evidence" value="ECO:0007669"/>
    <property type="project" value="UniProtKB-SubCell"/>
</dbReference>
<protein>
    <recommendedName>
        <fullName evidence="8">Lysine transporter LysE</fullName>
    </recommendedName>
</protein>
<gene>
    <name evidence="7" type="ORF">METZ01_LOCUS28245</name>
</gene>
<dbReference type="AlphaFoldDB" id="A0A381Q7U7"/>
<feature type="transmembrane region" description="Helical" evidence="6">
    <location>
        <begin position="71"/>
        <end position="92"/>
    </location>
</feature>
<feature type="transmembrane region" description="Helical" evidence="6">
    <location>
        <begin position="39"/>
        <end position="65"/>
    </location>
</feature>
<dbReference type="PANTHER" id="PTHR30086">
    <property type="entry name" value="ARGININE EXPORTER PROTEIN ARGO"/>
    <property type="match status" value="1"/>
</dbReference>
<evidence type="ECO:0000256" key="5">
    <source>
        <dbReference type="ARBA" id="ARBA00023136"/>
    </source>
</evidence>
<comment type="subcellular location">
    <subcellularLocation>
        <location evidence="1">Cell membrane</location>
        <topology evidence="1">Multi-pass membrane protein</topology>
    </subcellularLocation>
</comment>
<evidence type="ECO:0000256" key="6">
    <source>
        <dbReference type="SAM" id="Phobius"/>
    </source>
</evidence>
<dbReference type="GO" id="GO:0015171">
    <property type="term" value="F:amino acid transmembrane transporter activity"/>
    <property type="evidence" value="ECO:0007669"/>
    <property type="project" value="TreeGrafter"/>
</dbReference>
<dbReference type="InterPro" id="IPR001123">
    <property type="entry name" value="LeuE-type"/>
</dbReference>
<accession>A0A381Q7U7</accession>
<keyword evidence="5 6" id="KW-0472">Membrane</keyword>
<name>A0A381Q7U7_9ZZZZ</name>
<feature type="transmembrane region" description="Helical" evidence="6">
    <location>
        <begin position="6"/>
        <end position="27"/>
    </location>
</feature>
<dbReference type="Pfam" id="PF01810">
    <property type="entry name" value="LysE"/>
    <property type="match status" value="1"/>
</dbReference>
<feature type="transmembrane region" description="Helical" evidence="6">
    <location>
        <begin position="112"/>
        <end position="132"/>
    </location>
</feature>
<evidence type="ECO:0000313" key="7">
    <source>
        <dbReference type="EMBL" id="SUZ75391.1"/>
    </source>
</evidence>
<keyword evidence="2" id="KW-1003">Cell membrane</keyword>
<keyword evidence="3 6" id="KW-0812">Transmembrane</keyword>
<keyword evidence="4 6" id="KW-1133">Transmembrane helix</keyword>
<evidence type="ECO:0000256" key="4">
    <source>
        <dbReference type="ARBA" id="ARBA00022989"/>
    </source>
</evidence>
<organism evidence="7">
    <name type="scientific">marine metagenome</name>
    <dbReference type="NCBI Taxonomy" id="408172"/>
    <lineage>
        <taxon>unclassified sequences</taxon>
        <taxon>metagenomes</taxon>
        <taxon>ecological metagenomes</taxon>
    </lineage>
</organism>
<evidence type="ECO:0000256" key="2">
    <source>
        <dbReference type="ARBA" id="ARBA00022475"/>
    </source>
</evidence>
<evidence type="ECO:0008006" key="8">
    <source>
        <dbReference type="Google" id="ProtNLM"/>
    </source>
</evidence>
<proteinExistence type="predicted"/>
<dbReference type="EMBL" id="UINC01001243">
    <property type="protein sequence ID" value="SUZ75391.1"/>
    <property type="molecule type" value="Genomic_DNA"/>
</dbReference>
<evidence type="ECO:0000256" key="1">
    <source>
        <dbReference type="ARBA" id="ARBA00004651"/>
    </source>
</evidence>
<reference evidence="7" key="1">
    <citation type="submission" date="2018-05" db="EMBL/GenBank/DDBJ databases">
        <authorList>
            <person name="Lanie J.A."/>
            <person name="Ng W.-L."/>
            <person name="Kazmierczak K.M."/>
            <person name="Andrzejewski T.M."/>
            <person name="Davidsen T.M."/>
            <person name="Wayne K.J."/>
            <person name="Tettelin H."/>
            <person name="Glass J.I."/>
            <person name="Rusch D."/>
            <person name="Podicherti R."/>
            <person name="Tsui H.-C.T."/>
            <person name="Winkler M.E."/>
        </authorList>
    </citation>
    <scope>NUCLEOTIDE SEQUENCE</scope>
</reference>
<dbReference type="PANTHER" id="PTHR30086:SF20">
    <property type="entry name" value="ARGININE EXPORTER PROTEIN ARGO-RELATED"/>
    <property type="match status" value="1"/>
</dbReference>
<sequence>MPIEAWLTYTFITTTFLLIPGPTLLLVISYSLLRGRSAVMALVVGVGLGDLTAMILSFLGVGLILETVATAFYFLKWLGAAYLIWLGIKMWWSATKEIEISEKDKQQASREILRNAYVTTALNPKSIVFFLAFMPQFMKPELPFAPQVLVLGGTFFVLAIIIVAAYALLASYAGKRMRVPAIQRWTQRIGGSLLVGAGGMTAIRS</sequence>
<dbReference type="PIRSF" id="PIRSF006324">
    <property type="entry name" value="LeuE"/>
    <property type="match status" value="1"/>
</dbReference>
<feature type="transmembrane region" description="Helical" evidence="6">
    <location>
        <begin position="144"/>
        <end position="169"/>
    </location>
</feature>